<dbReference type="Gene3D" id="3.40.50.300">
    <property type="entry name" value="P-loop containing nucleotide triphosphate hydrolases"/>
    <property type="match status" value="1"/>
</dbReference>
<dbReference type="OrthoDB" id="9808272at2"/>
<gene>
    <name evidence="5" type="ordered locus">Desde_2964</name>
</gene>
<dbReference type="SMART" id="SM00382">
    <property type="entry name" value="AAA"/>
    <property type="match status" value="1"/>
</dbReference>
<dbReference type="eggNOG" id="COG2804">
    <property type="taxonomic scope" value="Bacteria"/>
</dbReference>
<dbReference type="PANTHER" id="PTHR30258:SF3">
    <property type="entry name" value="SLL1921 PROTEIN"/>
    <property type="match status" value="1"/>
</dbReference>
<dbReference type="EMBL" id="CP003348">
    <property type="protein sequence ID" value="AFM01264.1"/>
    <property type="molecule type" value="Genomic_DNA"/>
</dbReference>
<evidence type="ECO:0000256" key="1">
    <source>
        <dbReference type="ARBA" id="ARBA00006611"/>
    </source>
</evidence>
<evidence type="ECO:0000256" key="2">
    <source>
        <dbReference type="ARBA" id="ARBA00022741"/>
    </source>
</evidence>
<dbReference type="InterPro" id="IPR007831">
    <property type="entry name" value="T2SS_GspE_N"/>
</dbReference>
<dbReference type="GO" id="GO:0016887">
    <property type="term" value="F:ATP hydrolysis activity"/>
    <property type="evidence" value="ECO:0007669"/>
    <property type="project" value="TreeGrafter"/>
</dbReference>
<dbReference type="FunFam" id="3.40.50.300:FF:000398">
    <property type="entry name" value="Type IV pilus assembly ATPase PilB"/>
    <property type="match status" value="1"/>
</dbReference>
<dbReference type="Gene3D" id="3.30.450.90">
    <property type="match status" value="1"/>
</dbReference>
<dbReference type="CDD" id="cd01129">
    <property type="entry name" value="PulE-GspE-like"/>
    <property type="match status" value="1"/>
</dbReference>
<dbReference type="FunFam" id="3.30.300.160:FF:000002">
    <property type="entry name" value="Type II secretion system protein E"/>
    <property type="match status" value="1"/>
</dbReference>
<evidence type="ECO:0000313" key="5">
    <source>
        <dbReference type="EMBL" id="AFM01264.1"/>
    </source>
</evidence>
<dbReference type="SUPFAM" id="SSF160246">
    <property type="entry name" value="EspE N-terminal domain-like"/>
    <property type="match status" value="1"/>
</dbReference>
<dbReference type="PANTHER" id="PTHR30258">
    <property type="entry name" value="TYPE II SECRETION SYSTEM PROTEIN GSPE-RELATED"/>
    <property type="match status" value="1"/>
</dbReference>
<dbReference type="STRING" id="756499.Desde_2964"/>
<dbReference type="Gene3D" id="3.30.300.160">
    <property type="entry name" value="Type II secretion system, protein E, N-terminal domain"/>
    <property type="match status" value="1"/>
</dbReference>
<evidence type="ECO:0000256" key="3">
    <source>
        <dbReference type="ARBA" id="ARBA00022840"/>
    </source>
</evidence>
<sequence length="587" mass="65539">MNKIPLWLNRRKRAGGQESFREEWKQQTSREGGFGQYLISQQKIDFGQLSSALQEQEKTGARLGEILVRHKALALEELLIELSRYLGVVKVDLTQVDIDPEVASLLSEQAALRYGAIPVGLKDRILQVAMFDPGNHRYVENIRILTGFEVEPLLAEEAQVVTAIKKYLTVEKSIAELTLGQDELWGKRRGRIDTLDSEEGKDAPTIQLVDFLLRDAIMLGASDIHWEPGEVVMRVRYRIDGKLETKRTFPLGVVRNVLARIKIMSGMDVAERRLPQDGRSSFFVSGKTIDLRVSSLPTVYGEKIVIRILDQDTAQRSLQSLGMSGSVEKSIQRLIKEPHGIILVVGPTGSGKTTTLYALLQELISEQLNLVSIEDPVEYQLPGVVSVQVQPKIGLTFAQGLRSILRQDPDVIMIGEIRDEETARIAIAAALTGHLVLSTLHTNTAAEAFTRLLDMGIEPYLVAAVLRGVLSQRLVRRLCEHCKELWRLDSHEKDAMDLPEGIQQVFRARGCPQCRGTGYSGRIGIHELLLYHQDIRDLVLEGQGAGAIEEKAIANGMIPLRRDGYSKVQQGLTSLEEIWYSTSGIMR</sequence>
<reference evidence="6" key="1">
    <citation type="submission" date="2012-06" db="EMBL/GenBank/DDBJ databases">
        <title>Complete sequence of Desulfitobacterium dehalogenans ATCC 51507.</title>
        <authorList>
            <person name="Lucas S."/>
            <person name="Han J."/>
            <person name="Lapidus A."/>
            <person name="Cheng J.-F."/>
            <person name="Goodwin L."/>
            <person name="Pitluck S."/>
            <person name="Peters L."/>
            <person name="Ovchinnikova G."/>
            <person name="Teshima H."/>
            <person name="Detter J.C."/>
            <person name="Han C."/>
            <person name="Tapia R."/>
            <person name="Land M."/>
            <person name="Hauser L."/>
            <person name="Kyrpides N."/>
            <person name="Ivanova N."/>
            <person name="Pagani I."/>
            <person name="Kruse T."/>
            <person name="de Vos W.M."/>
            <person name="Smidt H."/>
            <person name="Woyke T."/>
        </authorList>
    </citation>
    <scope>NUCLEOTIDE SEQUENCE [LARGE SCALE GENOMIC DNA]</scope>
    <source>
        <strain evidence="6">ATCC 51507 / DSM 9161 / JW/IU-DC1</strain>
    </source>
</reference>
<dbReference type="Pfam" id="PF00437">
    <property type="entry name" value="T2SSE"/>
    <property type="match status" value="1"/>
</dbReference>
<dbReference type="GO" id="GO:0005886">
    <property type="term" value="C:plasma membrane"/>
    <property type="evidence" value="ECO:0007669"/>
    <property type="project" value="TreeGrafter"/>
</dbReference>
<keyword evidence="6" id="KW-1185">Reference proteome</keyword>
<feature type="domain" description="Bacterial type II secretion system protein E" evidence="4">
    <location>
        <begin position="405"/>
        <end position="419"/>
    </location>
</feature>
<proteinExistence type="inferred from homology"/>
<dbReference type="RefSeq" id="WP_014794744.1">
    <property type="nucleotide sequence ID" value="NC_018017.1"/>
</dbReference>
<dbReference type="HOGENOM" id="CLU_013446_10_6_9"/>
<keyword evidence="3" id="KW-0067">ATP-binding</keyword>
<reference evidence="5 6" key="2">
    <citation type="journal article" date="2015" name="J. Bacteriol.">
        <title>Genomic, proteomic, and biochemical analysis of the organohalide respiratory pathway in Desulfitobacterium dehalogenans.</title>
        <authorList>
            <person name="Kruse T."/>
            <person name="van de Pas B.A."/>
            <person name="Atteia A."/>
            <person name="Krab K."/>
            <person name="Hagen W.R."/>
            <person name="Goodwin L."/>
            <person name="Chain P."/>
            <person name="Boeren S."/>
            <person name="Maphosa F."/>
            <person name="Schraa G."/>
            <person name="de Vos W.M."/>
            <person name="van der Oost J."/>
            <person name="Smidt H."/>
            <person name="Stams A.J."/>
        </authorList>
    </citation>
    <scope>NUCLEOTIDE SEQUENCE [LARGE SCALE GENOMIC DNA]</scope>
    <source>
        <strain evidence="6">ATCC 51507 / DSM 9161 / JW/IU-DC1</strain>
    </source>
</reference>
<evidence type="ECO:0000259" key="4">
    <source>
        <dbReference type="PROSITE" id="PS00662"/>
    </source>
</evidence>
<dbReference type="Pfam" id="PF05157">
    <property type="entry name" value="MshEN"/>
    <property type="match status" value="1"/>
</dbReference>
<name>I4ABC9_DESDJ</name>
<dbReference type="Proteomes" id="UP000006053">
    <property type="component" value="Chromosome"/>
</dbReference>
<comment type="similarity">
    <text evidence="1">Belongs to the GSP E family.</text>
</comment>
<protein>
    <submittedName>
        <fullName evidence="5">Type II secretory pathway, ATPase PulE/Tfp pilus assembly pathway, ATPase PilB</fullName>
    </submittedName>
</protein>
<dbReference type="InterPro" id="IPR027417">
    <property type="entry name" value="P-loop_NTPase"/>
</dbReference>
<dbReference type="SUPFAM" id="SSF52540">
    <property type="entry name" value="P-loop containing nucleoside triphosphate hydrolases"/>
    <property type="match status" value="1"/>
</dbReference>
<dbReference type="PROSITE" id="PS00662">
    <property type="entry name" value="T2SP_E"/>
    <property type="match status" value="1"/>
</dbReference>
<accession>I4ABC9</accession>
<keyword evidence="2" id="KW-0547">Nucleotide-binding</keyword>
<evidence type="ECO:0000313" key="6">
    <source>
        <dbReference type="Proteomes" id="UP000006053"/>
    </source>
</evidence>
<dbReference type="KEGG" id="ddh:Desde_2964"/>
<dbReference type="InterPro" id="IPR001482">
    <property type="entry name" value="T2SS/T4SS_dom"/>
</dbReference>
<dbReference type="GO" id="GO:0005524">
    <property type="term" value="F:ATP binding"/>
    <property type="evidence" value="ECO:0007669"/>
    <property type="project" value="UniProtKB-KW"/>
</dbReference>
<dbReference type="AlphaFoldDB" id="I4ABC9"/>
<dbReference type="InterPro" id="IPR037257">
    <property type="entry name" value="T2SS_E_N_sf"/>
</dbReference>
<dbReference type="InterPro" id="IPR003593">
    <property type="entry name" value="AAA+_ATPase"/>
</dbReference>
<organism evidence="5 6">
    <name type="scientific">Desulfitobacterium dehalogenans (strain ATCC 51507 / DSM 9161 / JW/IU-DC1)</name>
    <dbReference type="NCBI Taxonomy" id="756499"/>
    <lineage>
        <taxon>Bacteria</taxon>
        <taxon>Bacillati</taxon>
        <taxon>Bacillota</taxon>
        <taxon>Clostridia</taxon>
        <taxon>Eubacteriales</taxon>
        <taxon>Desulfitobacteriaceae</taxon>
        <taxon>Desulfitobacterium</taxon>
    </lineage>
</organism>